<evidence type="ECO:0000313" key="1">
    <source>
        <dbReference type="EMBL" id="GBP88396.1"/>
    </source>
</evidence>
<dbReference type="AlphaFoldDB" id="A0A4C1ZIS9"/>
<evidence type="ECO:0000313" key="2">
    <source>
        <dbReference type="Proteomes" id="UP000299102"/>
    </source>
</evidence>
<proteinExistence type="predicted"/>
<name>A0A4C1ZIS9_EUMVA</name>
<organism evidence="1 2">
    <name type="scientific">Eumeta variegata</name>
    <name type="common">Bagworm moth</name>
    <name type="synonym">Eumeta japonica</name>
    <dbReference type="NCBI Taxonomy" id="151549"/>
    <lineage>
        <taxon>Eukaryota</taxon>
        <taxon>Metazoa</taxon>
        <taxon>Ecdysozoa</taxon>
        <taxon>Arthropoda</taxon>
        <taxon>Hexapoda</taxon>
        <taxon>Insecta</taxon>
        <taxon>Pterygota</taxon>
        <taxon>Neoptera</taxon>
        <taxon>Endopterygota</taxon>
        <taxon>Lepidoptera</taxon>
        <taxon>Glossata</taxon>
        <taxon>Ditrysia</taxon>
        <taxon>Tineoidea</taxon>
        <taxon>Psychidae</taxon>
        <taxon>Oiketicinae</taxon>
        <taxon>Eumeta</taxon>
    </lineage>
</organism>
<accession>A0A4C1ZIS9</accession>
<comment type="caution">
    <text evidence="1">The sequence shown here is derived from an EMBL/GenBank/DDBJ whole genome shotgun (WGS) entry which is preliminary data.</text>
</comment>
<keyword evidence="2" id="KW-1185">Reference proteome</keyword>
<sequence length="74" mass="8388">MNTVSGSIRTYPTWKKRYQGKWSPNIVFNSIQAIIPHVLYKNSTDSPVVLETAIAAKSEDNIIQKGEFFSLPFL</sequence>
<dbReference type="EMBL" id="BGZK01001929">
    <property type="protein sequence ID" value="GBP88396.1"/>
    <property type="molecule type" value="Genomic_DNA"/>
</dbReference>
<gene>
    <name evidence="1" type="ORF">EVAR_58998_1</name>
</gene>
<protein>
    <submittedName>
        <fullName evidence="1">Uncharacterized protein</fullName>
    </submittedName>
</protein>
<dbReference type="Proteomes" id="UP000299102">
    <property type="component" value="Unassembled WGS sequence"/>
</dbReference>
<reference evidence="1 2" key="1">
    <citation type="journal article" date="2019" name="Commun. Biol.">
        <title>The bagworm genome reveals a unique fibroin gene that provides high tensile strength.</title>
        <authorList>
            <person name="Kono N."/>
            <person name="Nakamura H."/>
            <person name="Ohtoshi R."/>
            <person name="Tomita M."/>
            <person name="Numata K."/>
            <person name="Arakawa K."/>
        </authorList>
    </citation>
    <scope>NUCLEOTIDE SEQUENCE [LARGE SCALE GENOMIC DNA]</scope>
</reference>